<comment type="similarity">
    <text evidence="1">Belongs to the sigma-70 factor family. ECF subfamily.</text>
</comment>
<dbReference type="GO" id="GO:0016987">
    <property type="term" value="F:sigma factor activity"/>
    <property type="evidence" value="ECO:0007669"/>
    <property type="project" value="UniProtKB-KW"/>
</dbReference>
<organism evidence="7 8">
    <name type="scientific">Pedobacter metabolipauper</name>
    <dbReference type="NCBI Taxonomy" id="425513"/>
    <lineage>
        <taxon>Bacteria</taxon>
        <taxon>Pseudomonadati</taxon>
        <taxon>Bacteroidota</taxon>
        <taxon>Sphingobacteriia</taxon>
        <taxon>Sphingobacteriales</taxon>
        <taxon>Sphingobacteriaceae</taxon>
        <taxon>Pedobacter</taxon>
    </lineage>
</organism>
<dbReference type="RefSeq" id="WP_133578369.1">
    <property type="nucleotide sequence ID" value="NZ_SNYC01000010.1"/>
</dbReference>
<dbReference type="GO" id="GO:0003677">
    <property type="term" value="F:DNA binding"/>
    <property type="evidence" value="ECO:0007669"/>
    <property type="project" value="InterPro"/>
</dbReference>
<evidence type="ECO:0000259" key="6">
    <source>
        <dbReference type="Pfam" id="PF08281"/>
    </source>
</evidence>
<dbReference type="SUPFAM" id="SSF88946">
    <property type="entry name" value="Sigma2 domain of RNA polymerase sigma factors"/>
    <property type="match status" value="1"/>
</dbReference>
<keyword evidence="8" id="KW-1185">Reference proteome</keyword>
<dbReference type="Proteomes" id="UP000295620">
    <property type="component" value="Unassembled WGS sequence"/>
</dbReference>
<dbReference type="InterPro" id="IPR013325">
    <property type="entry name" value="RNA_pol_sigma_r2"/>
</dbReference>
<dbReference type="InterPro" id="IPR013324">
    <property type="entry name" value="RNA_pol_sigma_r3/r4-like"/>
</dbReference>
<dbReference type="InterPro" id="IPR013249">
    <property type="entry name" value="RNA_pol_sigma70_r4_t2"/>
</dbReference>
<dbReference type="SUPFAM" id="SSF88659">
    <property type="entry name" value="Sigma3 and sigma4 domains of RNA polymerase sigma factors"/>
    <property type="match status" value="1"/>
</dbReference>
<dbReference type="EMBL" id="SNYC01000010">
    <property type="protein sequence ID" value="TDQ06202.1"/>
    <property type="molecule type" value="Genomic_DNA"/>
</dbReference>
<evidence type="ECO:0000259" key="5">
    <source>
        <dbReference type="Pfam" id="PF04542"/>
    </source>
</evidence>
<evidence type="ECO:0000256" key="3">
    <source>
        <dbReference type="ARBA" id="ARBA00023082"/>
    </source>
</evidence>
<accession>A0A4R6SRG9</accession>
<evidence type="ECO:0000313" key="8">
    <source>
        <dbReference type="Proteomes" id="UP000295620"/>
    </source>
</evidence>
<dbReference type="InterPro" id="IPR014284">
    <property type="entry name" value="RNA_pol_sigma-70_dom"/>
</dbReference>
<dbReference type="InterPro" id="IPR007627">
    <property type="entry name" value="RNA_pol_sigma70_r2"/>
</dbReference>
<keyword evidence="2" id="KW-0805">Transcription regulation</keyword>
<keyword evidence="4" id="KW-0804">Transcription</keyword>
<proteinExistence type="inferred from homology"/>
<protein>
    <submittedName>
        <fullName evidence="7">RNA polymerase sigma-70 factor (ECF subfamily)</fullName>
    </submittedName>
</protein>
<name>A0A4R6SRG9_9SPHI</name>
<evidence type="ECO:0000256" key="4">
    <source>
        <dbReference type="ARBA" id="ARBA00023163"/>
    </source>
</evidence>
<comment type="caution">
    <text evidence="7">The sequence shown here is derived from an EMBL/GenBank/DDBJ whole genome shotgun (WGS) entry which is preliminary data.</text>
</comment>
<evidence type="ECO:0000256" key="1">
    <source>
        <dbReference type="ARBA" id="ARBA00010641"/>
    </source>
</evidence>
<reference evidence="7 8" key="1">
    <citation type="submission" date="2019-03" db="EMBL/GenBank/DDBJ databases">
        <title>Genomic Encyclopedia of Archaeal and Bacterial Type Strains, Phase II (KMG-II): from individual species to whole genera.</title>
        <authorList>
            <person name="Goeker M."/>
        </authorList>
    </citation>
    <scope>NUCLEOTIDE SEQUENCE [LARGE SCALE GENOMIC DNA]</scope>
    <source>
        <strain evidence="7 8">DSM 19035</strain>
    </source>
</reference>
<evidence type="ECO:0000313" key="7">
    <source>
        <dbReference type="EMBL" id="TDQ06202.1"/>
    </source>
</evidence>
<gene>
    <name evidence="7" type="ORF">ATK78_4583</name>
</gene>
<dbReference type="Pfam" id="PF08281">
    <property type="entry name" value="Sigma70_r4_2"/>
    <property type="match status" value="1"/>
</dbReference>
<dbReference type="NCBIfam" id="TIGR02937">
    <property type="entry name" value="sigma70-ECF"/>
    <property type="match status" value="1"/>
</dbReference>
<dbReference type="Gene3D" id="1.10.1740.10">
    <property type="match status" value="1"/>
</dbReference>
<dbReference type="PANTHER" id="PTHR43133">
    <property type="entry name" value="RNA POLYMERASE ECF-TYPE SIGMA FACTO"/>
    <property type="match status" value="1"/>
</dbReference>
<evidence type="ECO:0000256" key="2">
    <source>
        <dbReference type="ARBA" id="ARBA00023015"/>
    </source>
</evidence>
<dbReference type="InterPro" id="IPR039425">
    <property type="entry name" value="RNA_pol_sigma-70-like"/>
</dbReference>
<dbReference type="Pfam" id="PF04542">
    <property type="entry name" value="Sigma70_r2"/>
    <property type="match status" value="1"/>
</dbReference>
<dbReference type="PANTHER" id="PTHR43133:SF46">
    <property type="entry name" value="RNA POLYMERASE SIGMA-70 FACTOR ECF SUBFAMILY"/>
    <property type="match status" value="1"/>
</dbReference>
<dbReference type="InterPro" id="IPR036388">
    <property type="entry name" value="WH-like_DNA-bd_sf"/>
</dbReference>
<dbReference type="NCBIfam" id="TIGR02985">
    <property type="entry name" value="Sig70_bacteroi1"/>
    <property type="match status" value="1"/>
</dbReference>
<feature type="domain" description="RNA polymerase sigma-70 region 2" evidence="5">
    <location>
        <begin position="27"/>
        <end position="93"/>
    </location>
</feature>
<dbReference type="GO" id="GO:0006352">
    <property type="term" value="P:DNA-templated transcription initiation"/>
    <property type="evidence" value="ECO:0007669"/>
    <property type="project" value="InterPro"/>
</dbReference>
<feature type="domain" description="RNA polymerase sigma factor 70 region 4 type 2" evidence="6">
    <location>
        <begin position="124"/>
        <end position="175"/>
    </location>
</feature>
<dbReference type="InterPro" id="IPR014327">
    <property type="entry name" value="RNA_pol_sigma70_bacteroid"/>
</dbReference>
<dbReference type="AlphaFoldDB" id="A0A4R6SRG9"/>
<dbReference type="OrthoDB" id="665981at2"/>
<dbReference type="Gene3D" id="1.10.10.10">
    <property type="entry name" value="Winged helix-like DNA-binding domain superfamily/Winged helix DNA-binding domain"/>
    <property type="match status" value="1"/>
</dbReference>
<sequence>MKSFPEYNDHDLGILLRDGAQDAFDEIYRRHWKTLYQSAFNILKDKEPCLDIVQEVFVLLWKNHGNLTEVLSFKAYLLAAVKYRIANYIRHKKVRQDFFDEVQRFKPAPAFLDTTLEVKELKAAIYTFTQNLPERSRMIFQMSRNEHMTNKQIAEELGISEKTVENQITIALRKLRGQLGNNFCWIGFIL</sequence>
<keyword evidence="3" id="KW-0731">Sigma factor</keyword>